<dbReference type="Proteomes" id="UP000265566">
    <property type="component" value="Chromosome 8"/>
</dbReference>
<dbReference type="PANTHER" id="PTHR33978:SF18">
    <property type="entry name" value="OS01G0656300 PROTEIN"/>
    <property type="match status" value="1"/>
</dbReference>
<accession>A0A396GEH1</accession>
<dbReference type="Gramene" id="rna45821">
    <property type="protein sequence ID" value="RHN39759.1"/>
    <property type="gene ID" value="gene45821"/>
</dbReference>
<protein>
    <submittedName>
        <fullName evidence="1">Uncharacterized protein</fullName>
    </submittedName>
</protein>
<organism evidence="1 2">
    <name type="scientific">Medicago truncatula</name>
    <name type="common">Barrel medic</name>
    <name type="synonym">Medicago tribuloides</name>
    <dbReference type="NCBI Taxonomy" id="3880"/>
    <lineage>
        <taxon>Eukaryota</taxon>
        <taxon>Viridiplantae</taxon>
        <taxon>Streptophyta</taxon>
        <taxon>Embryophyta</taxon>
        <taxon>Tracheophyta</taxon>
        <taxon>Spermatophyta</taxon>
        <taxon>Magnoliopsida</taxon>
        <taxon>eudicotyledons</taxon>
        <taxon>Gunneridae</taxon>
        <taxon>Pentapetalae</taxon>
        <taxon>rosids</taxon>
        <taxon>fabids</taxon>
        <taxon>Fabales</taxon>
        <taxon>Fabaceae</taxon>
        <taxon>Papilionoideae</taxon>
        <taxon>50 kb inversion clade</taxon>
        <taxon>NPAAA clade</taxon>
        <taxon>Hologalegina</taxon>
        <taxon>IRL clade</taxon>
        <taxon>Trifolieae</taxon>
        <taxon>Medicago</taxon>
    </lineage>
</organism>
<dbReference type="PANTHER" id="PTHR33978">
    <property type="entry name" value="SERINE/THREONINE-KINASE"/>
    <property type="match status" value="1"/>
</dbReference>
<dbReference type="EMBL" id="PSQE01000008">
    <property type="protein sequence ID" value="RHN39759.1"/>
    <property type="molecule type" value="Genomic_DNA"/>
</dbReference>
<evidence type="ECO:0000313" key="1">
    <source>
        <dbReference type="EMBL" id="RHN39759.1"/>
    </source>
</evidence>
<comment type="caution">
    <text evidence="1">The sequence shown here is derived from an EMBL/GenBank/DDBJ whole genome shotgun (WGS) entry which is preliminary data.</text>
</comment>
<gene>
    <name evidence="1" type="ORF">MtrunA17_Chr8g0347371</name>
</gene>
<proteinExistence type="predicted"/>
<reference evidence="2" key="1">
    <citation type="journal article" date="2018" name="Nat. Plants">
        <title>Whole-genome landscape of Medicago truncatula symbiotic genes.</title>
        <authorList>
            <person name="Pecrix Y."/>
            <person name="Staton S.E."/>
            <person name="Sallet E."/>
            <person name="Lelandais-Briere C."/>
            <person name="Moreau S."/>
            <person name="Carrere S."/>
            <person name="Blein T."/>
            <person name="Jardinaud M.F."/>
            <person name="Latrasse D."/>
            <person name="Zouine M."/>
            <person name="Zahm M."/>
            <person name="Kreplak J."/>
            <person name="Mayjonade B."/>
            <person name="Satge C."/>
            <person name="Perez M."/>
            <person name="Cauet S."/>
            <person name="Marande W."/>
            <person name="Chantry-Darmon C."/>
            <person name="Lopez-Roques C."/>
            <person name="Bouchez O."/>
            <person name="Berard A."/>
            <person name="Debelle F."/>
            <person name="Munos S."/>
            <person name="Bendahmane A."/>
            <person name="Berges H."/>
            <person name="Niebel A."/>
            <person name="Buitink J."/>
            <person name="Frugier F."/>
            <person name="Benhamed M."/>
            <person name="Crespi M."/>
            <person name="Gouzy J."/>
            <person name="Gamas P."/>
        </authorList>
    </citation>
    <scope>NUCLEOTIDE SEQUENCE [LARGE SCALE GENOMIC DNA]</scope>
    <source>
        <strain evidence="2">cv. Jemalong A17</strain>
    </source>
</reference>
<dbReference type="AlphaFoldDB" id="A0A396GEH1"/>
<evidence type="ECO:0000313" key="2">
    <source>
        <dbReference type="Proteomes" id="UP000265566"/>
    </source>
</evidence>
<name>A0A396GEH1_MEDTR</name>
<sequence>MSGSVASKDFREDQKDERSIFPIWDCGSPLYDSCELVTLSHIIERQMREWPHLGGSKQIITKFSNLDEVMISNGNGKGSSKWINLSEFFEKIKWKGKVNGKKHKKIEIGLFSFYSRFVCGGNRVLT</sequence>